<dbReference type="Proteomes" id="UP000886101">
    <property type="component" value="Unassembled WGS sequence"/>
</dbReference>
<name>A0A7V5U3B3_9BACT</name>
<dbReference type="SUPFAM" id="SSF54862">
    <property type="entry name" value="4Fe-4S ferredoxins"/>
    <property type="match status" value="1"/>
</dbReference>
<feature type="domain" description="4Fe-4S ferredoxin-type" evidence="6">
    <location>
        <begin position="19"/>
        <end position="47"/>
    </location>
</feature>
<keyword evidence="4" id="KW-0408">Iron</keyword>
<dbReference type="Pfam" id="PF12837">
    <property type="entry name" value="Fer4_6"/>
    <property type="match status" value="1"/>
</dbReference>
<evidence type="ECO:0000256" key="5">
    <source>
        <dbReference type="ARBA" id="ARBA00023014"/>
    </source>
</evidence>
<sequence>MIELKGRDPHLAGELINTGAPGTLAQCFRCGACSGVCPVEKVAEDFDPRVIVHGVLLGLKERLLAGDTIWKCSGCGSCVPVCPMDVKPMEVIKALKGLVAQEDPARALELRFETGRLARVEAGKCIACLTCVRTCPFGAPRILSEGYAVIDPEKCQACGICVVECPARAIELKTAPEMAVTVVGG</sequence>
<feature type="domain" description="4Fe-4S ferredoxin-type" evidence="6">
    <location>
        <begin position="146"/>
        <end position="175"/>
    </location>
</feature>
<evidence type="ECO:0000256" key="3">
    <source>
        <dbReference type="ARBA" id="ARBA00023002"/>
    </source>
</evidence>
<proteinExistence type="predicted"/>
<protein>
    <submittedName>
        <fullName evidence="7">4Fe-4S dicluster domain-containing protein</fullName>
    </submittedName>
</protein>
<dbReference type="Gene3D" id="1.10.1060.10">
    <property type="entry name" value="Alpha-helical ferredoxin"/>
    <property type="match status" value="1"/>
</dbReference>
<keyword evidence="1" id="KW-0004">4Fe-4S</keyword>
<keyword evidence="3" id="KW-0560">Oxidoreductase</keyword>
<organism evidence="7">
    <name type="scientific">Thermodesulfatator atlanticus</name>
    <dbReference type="NCBI Taxonomy" id="501497"/>
    <lineage>
        <taxon>Bacteria</taxon>
        <taxon>Pseudomonadati</taxon>
        <taxon>Thermodesulfobacteriota</taxon>
        <taxon>Thermodesulfobacteria</taxon>
        <taxon>Thermodesulfobacteriales</taxon>
        <taxon>Thermodesulfatatoraceae</taxon>
        <taxon>Thermodesulfatator</taxon>
    </lineage>
</organism>
<evidence type="ECO:0000259" key="6">
    <source>
        <dbReference type="PROSITE" id="PS51379"/>
    </source>
</evidence>
<dbReference type="Gene3D" id="3.30.70.20">
    <property type="match status" value="2"/>
</dbReference>
<evidence type="ECO:0000256" key="2">
    <source>
        <dbReference type="ARBA" id="ARBA00022723"/>
    </source>
</evidence>
<dbReference type="AlphaFoldDB" id="A0A7V5U3B3"/>
<dbReference type="Pfam" id="PF13183">
    <property type="entry name" value="Fer4_8"/>
    <property type="match status" value="1"/>
</dbReference>
<dbReference type="GO" id="GO:0051539">
    <property type="term" value="F:4 iron, 4 sulfur cluster binding"/>
    <property type="evidence" value="ECO:0007669"/>
    <property type="project" value="UniProtKB-KW"/>
</dbReference>
<accession>A0A7V5U3B3</accession>
<dbReference type="EMBL" id="DROK01000261">
    <property type="protein sequence ID" value="HHI97931.1"/>
    <property type="molecule type" value="Genomic_DNA"/>
</dbReference>
<dbReference type="InterPro" id="IPR009051">
    <property type="entry name" value="Helical_ferredxn"/>
</dbReference>
<evidence type="ECO:0000313" key="7">
    <source>
        <dbReference type="EMBL" id="HHI97931.1"/>
    </source>
</evidence>
<dbReference type="InterPro" id="IPR017900">
    <property type="entry name" value="4Fe4S_Fe_S_CS"/>
</dbReference>
<dbReference type="PANTHER" id="PTHR43255">
    <property type="entry name" value="IRON-SULFUR-BINDING OXIDOREDUCTASE FADF-RELATED-RELATED"/>
    <property type="match status" value="1"/>
</dbReference>
<comment type="caution">
    <text evidence="7">The sequence shown here is derived from an EMBL/GenBank/DDBJ whole genome shotgun (WGS) entry which is preliminary data.</text>
</comment>
<feature type="domain" description="4Fe-4S ferredoxin-type" evidence="6">
    <location>
        <begin position="61"/>
        <end position="92"/>
    </location>
</feature>
<dbReference type="PROSITE" id="PS51379">
    <property type="entry name" value="4FE4S_FER_2"/>
    <property type="match status" value="4"/>
</dbReference>
<dbReference type="Pfam" id="PF00037">
    <property type="entry name" value="Fer4"/>
    <property type="match status" value="1"/>
</dbReference>
<dbReference type="GO" id="GO:0016491">
    <property type="term" value="F:oxidoreductase activity"/>
    <property type="evidence" value="ECO:0007669"/>
    <property type="project" value="UniProtKB-KW"/>
</dbReference>
<dbReference type="InterPro" id="IPR017896">
    <property type="entry name" value="4Fe4S_Fe-S-bd"/>
</dbReference>
<dbReference type="GO" id="GO:0046872">
    <property type="term" value="F:metal ion binding"/>
    <property type="evidence" value="ECO:0007669"/>
    <property type="project" value="UniProtKB-KW"/>
</dbReference>
<reference evidence="7" key="1">
    <citation type="journal article" date="2020" name="mSystems">
        <title>Genome- and Community-Level Interaction Insights into Carbon Utilization and Element Cycling Functions of Hydrothermarchaeota in Hydrothermal Sediment.</title>
        <authorList>
            <person name="Zhou Z."/>
            <person name="Liu Y."/>
            <person name="Xu W."/>
            <person name="Pan J."/>
            <person name="Luo Z.H."/>
            <person name="Li M."/>
        </authorList>
    </citation>
    <scope>NUCLEOTIDE SEQUENCE [LARGE SCALE GENOMIC DNA]</scope>
    <source>
        <strain evidence="7">HyVt-533</strain>
    </source>
</reference>
<evidence type="ECO:0000256" key="4">
    <source>
        <dbReference type="ARBA" id="ARBA00023004"/>
    </source>
</evidence>
<dbReference type="GO" id="GO:0005886">
    <property type="term" value="C:plasma membrane"/>
    <property type="evidence" value="ECO:0007669"/>
    <property type="project" value="TreeGrafter"/>
</dbReference>
<dbReference type="PANTHER" id="PTHR43255:SF1">
    <property type="entry name" value="IRON-SULFUR-BINDING OXIDOREDUCTASE FADF-RELATED"/>
    <property type="match status" value="1"/>
</dbReference>
<dbReference type="InterPro" id="IPR051460">
    <property type="entry name" value="HdrC_iron-sulfur_subunit"/>
</dbReference>
<keyword evidence="5" id="KW-0411">Iron-sulfur</keyword>
<dbReference type="PROSITE" id="PS00198">
    <property type="entry name" value="4FE4S_FER_1"/>
    <property type="match status" value="1"/>
</dbReference>
<gene>
    <name evidence="7" type="ORF">ENJ96_08800</name>
</gene>
<keyword evidence="2" id="KW-0479">Metal-binding</keyword>
<feature type="domain" description="4Fe-4S ferredoxin-type" evidence="6">
    <location>
        <begin position="116"/>
        <end position="145"/>
    </location>
</feature>
<evidence type="ECO:0000256" key="1">
    <source>
        <dbReference type="ARBA" id="ARBA00022485"/>
    </source>
</evidence>